<dbReference type="UniPathway" id="UPA00028">
    <property type="reaction ID" value="UER00005"/>
</dbReference>
<keyword evidence="4 8" id="KW-0566">Pantothenate biosynthesis</keyword>
<name>A0A4Q5LZP0_9BACT</name>
<dbReference type="FunFam" id="3.40.50.620:FF:000013">
    <property type="entry name" value="Pantothenate synthetase"/>
    <property type="match status" value="1"/>
</dbReference>
<proteinExistence type="inferred from homology"/>
<evidence type="ECO:0000256" key="4">
    <source>
        <dbReference type="ARBA" id="ARBA00022655"/>
    </source>
</evidence>
<sequence length="280" mass="31178">MQIFYTIAETQQYLKTQQKAGKTIGFVPTMGALHTGHISLIESSKKENDLTVCSIFVNPTQFNNPEDLKKYPRTLEKDAELLQAAQCDVVFAPSAEEMYPSLPKLKFDFGTLETVMEGKFRPGHFNGVGIVVSKLFHIVKPDKAYFGLKDLQQVAVIRQMVADLSFDLTIVPCPTLREADGLAMSSRNMRLSAEARALAPHIYQLLLLAKERLQHGELSADTKVFAAGYFKKTPEFELEYLEIADFDNLAPVEQAQEPGKTAICIAAFLGGVRLIDNIVF</sequence>
<feature type="binding site" evidence="8">
    <location>
        <position position="176"/>
    </location>
    <ligand>
        <name>ATP</name>
        <dbReference type="ChEBI" id="CHEBI:30616"/>
    </ligand>
</feature>
<feature type="binding site" evidence="8">
    <location>
        <begin position="147"/>
        <end position="150"/>
    </location>
    <ligand>
        <name>ATP</name>
        <dbReference type="ChEBI" id="CHEBI:30616"/>
    </ligand>
</feature>
<dbReference type="GO" id="GO:0005829">
    <property type="term" value="C:cytosol"/>
    <property type="evidence" value="ECO:0007669"/>
    <property type="project" value="TreeGrafter"/>
</dbReference>
<dbReference type="HAMAP" id="MF_00158">
    <property type="entry name" value="PanC"/>
    <property type="match status" value="1"/>
</dbReference>
<evidence type="ECO:0000256" key="5">
    <source>
        <dbReference type="ARBA" id="ARBA00022741"/>
    </source>
</evidence>
<feature type="binding site" evidence="8">
    <location>
        <position position="153"/>
    </location>
    <ligand>
        <name>(R)-pantoate</name>
        <dbReference type="ChEBI" id="CHEBI:15980"/>
    </ligand>
</feature>
<keyword evidence="5 8" id="KW-0547">Nucleotide-binding</keyword>
<dbReference type="RefSeq" id="WP_130021198.1">
    <property type="nucleotide sequence ID" value="NZ_SEWF01000015.1"/>
</dbReference>
<feature type="active site" description="Proton donor" evidence="8">
    <location>
        <position position="37"/>
    </location>
</feature>
<evidence type="ECO:0000256" key="7">
    <source>
        <dbReference type="ARBA" id="ARBA00048258"/>
    </source>
</evidence>
<dbReference type="InterPro" id="IPR042176">
    <property type="entry name" value="Pantoate_ligase_C"/>
</dbReference>
<dbReference type="NCBIfam" id="TIGR00018">
    <property type="entry name" value="panC"/>
    <property type="match status" value="1"/>
</dbReference>
<feature type="binding site" evidence="8">
    <location>
        <begin position="30"/>
        <end position="37"/>
    </location>
    <ligand>
        <name>ATP</name>
        <dbReference type="ChEBI" id="CHEBI:30616"/>
    </ligand>
</feature>
<dbReference type="SUPFAM" id="SSF52374">
    <property type="entry name" value="Nucleotidylyl transferase"/>
    <property type="match status" value="1"/>
</dbReference>
<accession>A0A4Q5LZP0</accession>
<keyword evidence="6 8" id="KW-0067">ATP-binding</keyword>
<dbReference type="PANTHER" id="PTHR21299:SF1">
    <property type="entry name" value="PANTOATE--BETA-ALANINE LIGASE"/>
    <property type="match status" value="1"/>
</dbReference>
<comment type="subcellular location">
    <subcellularLocation>
        <location evidence="8">Cytoplasm</location>
    </subcellularLocation>
</comment>
<comment type="subunit">
    <text evidence="8">Homodimer.</text>
</comment>
<gene>
    <name evidence="8" type="primary">panC</name>
    <name evidence="9" type="ORF">EWM59_11890</name>
</gene>
<dbReference type="InterPro" id="IPR004821">
    <property type="entry name" value="Cyt_trans-like"/>
</dbReference>
<protein>
    <recommendedName>
        <fullName evidence="8">Pantothenate synthetase</fullName>
        <shortName evidence="8">PS</shortName>
        <ecNumber evidence="8">6.3.2.1</ecNumber>
    </recommendedName>
    <alternativeName>
        <fullName evidence="8">Pantoate--beta-alanine ligase</fullName>
    </alternativeName>
    <alternativeName>
        <fullName evidence="8">Pantoate-activating enzyme</fullName>
    </alternativeName>
</protein>
<keyword evidence="8" id="KW-0963">Cytoplasm</keyword>
<keyword evidence="10" id="KW-1185">Reference proteome</keyword>
<comment type="similarity">
    <text evidence="2 8">Belongs to the pantothenate synthetase family.</text>
</comment>
<evidence type="ECO:0000256" key="1">
    <source>
        <dbReference type="ARBA" id="ARBA00004990"/>
    </source>
</evidence>
<dbReference type="InterPro" id="IPR014729">
    <property type="entry name" value="Rossmann-like_a/b/a_fold"/>
</dbReference>
<dbReference type="GO" id="GO:0015940">
    <property type="term" value="P:pantothenate biosynthetic process"/>
    <property type="evidence" value="ECO:0007669"/>
    <property type="project" value="UniProtKB-UniRule"/>
</dbReference>
<dbReference type="AlphaFoldDB" id="A0A4Q5LZP0"/>
<comment type="catalytic activity">
    <reaction evidence="7 8">
        <text>(R)-pantoate + beta-alanine + ATP = (R)-pantothenate + AMP + diphosphate + H(+)</text>
        <dbReference type="Rhea" id="RHEA:10912"/>
        <dbReference type="ChEBI" id="CHEBI:15378"/>
        <dbReference type="ChEBI" id="CHEBI:15980"/>
        <dbReference type="ChEBI" id="CHEBI:29032"/>
        <dbReference type="ChEBI" id="CHEBI:30616"/>
        <dbReference type="ChEBI" id="CHEBI:33019"/>
        <dbReference type="ChEBI" id="CHEBI:57966"/>
        <dbReference type="ChEBI" id="CHEBI:456215"/>
        <dbReference type="EC" id="6.3.2.1"/>
    </reaction>
</comment>
<feature type="binding site" evidence="8">
    <location>
        <begin position="184"/>
        <end position="187"/>
    </location>
    <ligand>
        <name>ATP</name>
        <dbReference type="ChEBI" id="CHEBI:30616"/>
    </ligand>
</feature>
<dbReference type="PANTHER" id="PTHR21299">
    <property type="entry name" value="CYTIDYLATE KINASE/PANTOATE-BETA-ALANINE LIGASE"/>
    <property type="match status" value="1"/>
</dbReference>
<comment type="caution">
    <text evidence="9">The sequence shown here is derived from an EMBL/GenBank/DDBJ whole genome shotgun (WGS) entry which is preliminary data.</text>
</comment>
<comment type="pathway">
    <text evidence="1 8">Cofactor biosynthesis; (R)-pantothenate biosynthesis; (R)-pantothenate from (R)-pantoate and beta-alanine: step 1/1.</text>
</comment>
<evidence type="ECO:0000256" key="6">
    <source>
        <dbReference type="ARBA" id="ARBA00022840"/>
    </source>
</evidence>
<dbReference type="GO" id="GO:0004592">
    <property type="term" value="F:pantoate-beta-alanine ligase activity"/>
    <property type="evidence" value="ECO:0007669"/>
    <property type="project" value="UniProtKB-UniRule"/>
</dbReference>
<dbReference type="CDD" id="cd00560">
    <property type="entry name" value="PanC"/>
    <property type="match status" value="1"/>
</dbReference>
<evidence type="ECO:0000256" key="8">
    <source>
        <dbReference type="HAMAP-Rule" id="MF_00158"/>
    </source>
</evidence>
<dbReference type="Proteomes" id="UP000293162">
    <property type="component" value="Unassembled WGS sequence"/>
</dbReference>
<evidence type="ECO:0000256" key="2">
    <source>
        <dbReference type="ARBA" id="ARBA00009256"/>
    </source>
</evidence>
<dbReference type="GO" id="GO:0005524">
    <property type="term" value="F:ATP binding"/>
    <property type="evidence" value="ECO:0007669"/>
    <property type="project" value="UniProtKB-KW"/>
</dbReference>
<dbReference type="Gene3D" id="3.30.1300.10">
    <property type="entry name" value="Pantoate-beta-alanine ligase, C-terminal domain"/>
    <property type="match status" value="1"/>
</dbReference>
<dbReference type="Pfam" id="PF02569">
    <property type="entry name" value="Pantoate_ligase"/>
    <property type="match status" value="1"/>
</dbReference>
<comment type="miscellaneous">
    <text evidence="8">The reaction proceeds by a bi uni uni bi ping pong mechanism.</text>
</comment>
<dbReference type="EMBL" id="SEWF01000015">
    <property type="protein sequence ID" value="RYU95364.1"/>
    <property type="molecule type" value="Genomic_DNA"/>
</dbReference>
<evidence type="ECO:0000313" key="10">
    <source>
        <dbReference type="Proteomes" id="UP000293162"/>
    </source>
</evidence>
<dbReference type="InterPro" id="IPR003721">
    <property type="entry name" value="Pantoate_ligase"/>
</dbReference>
<reference evidence="9 10" key="1">
    <citation type="submission" date="2019-02" db="EMBL/GenBank/DDBJ databases">
        <title>Bacterial novel species Emticicia sp. 17J42-9 isolated from soil.</title>
        <authorList>
            <person name="Jung H.-Y."/>
        </authorList>
    </citation>
    <scope>NUCLEOTIDE SEQUENCE [LARGE SCALE GENOMIC DNA]</scope>
    <source>
        <strain evidence="9 10">17J42-9</strain>
    </source>
</reference>
<dbReference type="Gene3D" id="3.40.50.620">
    <property type="entry name" value="HUPs"/>
    <property type="match status" value="1"/>
</dbReference>
<dbReference type="EC" id="6.3.2.1" evidence="8"/>
<dbReference type="NCBIfam" id="TIGR00125">
    <property type="entry name" value="cyt_tran_rel"/>
    <property type="match status" value="1"/>
</dbReference>
<dbReference type="OrthoDB" id="9773087at2"/>
<keyword evidence="3 8" id="KW-0436">Ligase</keyword>
<feature type="binding site" evidence="8">
    <location>
        <position position="61"/>
    </location>
    <ligand>
        <name>(R)-pantoate</name>
        <dbReference type="ChEBI" id="CHEBI:15980"/>
    </ligand>
</feature>
<evidence type="ECO:0000256" key="3">
    <source>
        <dbReference type="ARBA" id="ARBA00022598"/>
    </source>
</evidence>
<evidence type="ECO:0000313" key="9">
    <source>
        <dbReference type="EMBL" id="RYU95364.1"/>
    </source>
</evidence>
<feature type="binding site" evidence="8">
    <location>
        <position position="61"/>
    </location>
    <ligand>
        <name>beta-alanine</name>
        <dbReference type="ChEBI" id="CHEBI:57966"/>
    </ligand>
</feature>
<comment type="function">
    <text evidence="8">Catalyzes the condensation of pantoate with beta-alanine in an ATP-dependent reaction via a pantoyl-adenylate intermediate.</text>
</comment>
<organism evidence="9 10">
    <name type="scientific">Emticicia agri</name>
    <dbReference type="NCBI Taxonomy" id="2492393"/>
    <lineage>
        <taxon>Bacteria</taxon>
        <taxon>Pseudomonadati</taxon>
        <taxon>Bacteroidota</taxon>
        <taxon>Cytophagia</taxon>
        <taxon>Cytophagales</taxon>
        <taxon>Leadbetterellaceae</taxon>
        <taxon>Emticicia</taxon>
    </lineage>
</organism>